<keyword evidence="2" id="KW-1185">Reference proteome</keyword>
<accession>A0A285VDR1</accession>
<dbReference type="InterPro" id="IPR037079">
    <property type="entry name" value="AF2212/PG0164-like_sf"/>
</dbReference>
<evidence type="ECO:0000313" key="2">
    <source>
        <dbReference type="Proteomes" id="UP000219688"/>
    </source>
</evidence>
<reference evidence="2" key="1">
    <citation type="submission" date="2017-08" db="EMBL/GenBank/DDBJ databases">
        <authorList>
            <person name="Varghese N."/>
            <person name="Submissions S."/>
        </authorList>
    </citation>
    <scope>NUCLEOTIDE SEQUENCE [LARGE SCALE GENOMIC DNA]</scope>
    <source>
        <strain evidence="2">USBA17B2</strain>
    </source>
</reference>
<sequence length="97" mass="10883">MADLEWTGEVVEWRGPAPFHFLVAPPEEAGWLRDIMRDVTYGWGMIPVTGRVGDTEFTTSLWPRQGSFWVPLKDAVRAAEDIALGDVVTVRLDIRVG</sequence>
<dbReference type="SUPFAM" id="SSF141694">
    <property type="entry name" value="AF2212/PG0164-like"/>
    <property type="match status" value="1"/>
</dbReference>
<name>A0A285VDR1_9MICO</name>
<protein>
    <recommendedName>
        <fullName evidence="3">DUF1905 domain-containing protein</fullName>
    </recommendedName>
</protein>
<evidence type="ECO:0000313" key="1">
    <source>
        <dbReference type="EMBL" id="SOC52097.1"/>
    </source>
</evidence>
<dbReference type="Pfam" id="PF08922">
    <property type="entry name" value="DUF1905"/>
    <property type="match status" value="1"/>
</dbReference>
<dbReference type="STRING" id="1122622.GCA_000421185_01835"/>
<dbReference type="AlphaFoldDB" id="A0A285VDR1"/>
<dbReference type="Gene3D" id="2.40.30.100">
    <property type="entry name" value="AF2212/PG0164-like"/>
    <property type="match status" value="1"/>
</dbReference>
<dbReference type="Proteomes" id="UP000219688">
    <property type="component" value="Unassembled WGS sequence"/>
</dbReference>
<dbReference type="RefSeq" id="WP_097186604.1">
    <property type="nucleotide sequence ID" value="NZ_OBQK01000001.1"/>
</dbReference>
<organism evidence="1 2">
    <name type="scientific">Ornithinimicrobium cerasi</name>
    <dbReference type="NCBI Taxonomy" id="2248773"/>
    <lineage>
        <taxon>Bacteria</taxon>
        <taxon>Bacillati</taxon>
        <taxon>Actinomycetota</taxon>
        <taxon>Actinomycetes</taxon>
        <taxon>Micrococcales</taxon>
        <taxon>Ornithinimicrobiaceae</taxon>
        <taxon>Ornithinimicrobium</taxon>
    </lineage>
</organism>
<gene>
    <name evidence="1" type="ORF">SAMN05421879_101413</name>
</gene>
<dbReference type="EMBL" id="OBQK01000001">
    <property type="protein sequence ID" value="SOC52097.1"/>
    <property type="molecule type" value="Genomic_DNA"/>
</dbReference>
<proteinExistence type="predicted"/>
<evidence type="ECO:0008006" key="3">
    <source>
        <dbReference type="Google" id="ProtNLM"/>
    </source>
</evidence>
<dbReference type="InterPro" id="IPR015018">
    <property type="entry name" value="DUF1905"/>
</dbReference>